<evidence type="ECO:0000256" key="6">
    <source>
        <dbReference type="ARBA" id="ARBA00023136"/>
    </source>
</evidence>
<evidence type="ECO:0000313" key="9">
    <source>
        <dbReference type="Proteomes" id="UP000460416"/>
    </source>
</evidence>
<comment type="subcellular location">
    <subcellularLocation>
        <location evidence="1">Cell membrane</location>
        <topology evidence="1">Multi-pass membrane protein</topology>
    </subcellularLocation>
</comment>
<feature type="transmembrane region" description="Helical" evidence="7">
    <location>
        <begin position="287"/>
        <end position="310"/>
    </location>
</feature>
<feature type="transmembrane region" description="Helical" evidence="7">
    <location>
        <begin position="322"/>
        <end position="342"/>
    </location>
</feature>
<dbReference type="OrthoDB" id="9770347at2"/>
<name>A0A7M3SWV0_9FLAO</name>
<evidence type="ECO:0000256" key="3">
    <source>
        <dbReference type="ARBA" id="ARBA00022475"/>
    </source>
</evidence>
<evidence type="ECO:0000313" key="8">
    <source>
        <dbReference type="EMBL" id="MUP41081.1"/>
    </source>
</evidence>
<keyword evidence="3" id="KW-1003">Cell membrane</keyword>
<evidence type="ECO:0000256" key="2">
    <source>
        <dbReference type="ARBA" id="ARBA00007430"/>
    </source>
</evidence>
<feature type="transmembrane region" description="Helical" evidence="7">
    <location>
        <begin position="41"/>
        <end position="58"/>
    </location>
</feature>
<comment type="caution">
    <text evidence="8">The sequence shown here is derived from an EMBL/GenBank/DDBJ whole genome shotgun (WGS) entry which is preliminary data.</text>
</comment>
<organism evidence="8 9">
    <name type="scientific">Christiangramia aestuarii</name>
    <dbReference type="NCBI Taxonomy" id="1028746"/>
    <lineage>
        <taxon>Bacteria</taxon>
        <taxon>Pseudomonadati</taxon>
        <taxon>Bacteroidota</taxon>
        <taxon>Flavobacteriia</taxon>
        <taxon>Flavobacteriales</taxon>
        <taxon>Flavobacteriaceae</taxon>
        <taxon>Christiangramia</taxon>
    </lineage>
</organism>
<feature type="transmembrane region" description="Helical" evidence="7">
    <location>
        <begin position="145"/>
        <end position="166"/>
    </location>
</feature>
<dbReference type="InterPro" id="IPR050833">
    <property type="entry name" value="Poly_Biosynth_Transport"/>
</dbReference>
<keyword evidence="6 7" id="KW-0472">Membrane</keyword>
<dbReference type="RefSeq" id="WP_156273019.1">
    <property type="nucleotide sequence ID" value="NZ_BAABGI010000002.1"/>
</dbReference>
<proteinExistence type="inferred from homology"/>
<feature type="transmembrane region" description="Helical" evidence="7">
    <location>
        <begin position="110"/>
        <end position="133"/>
    </location>
</feature>
<keyword evidence="5 7" id="KW-1133">Transmembrane helix</keyword>
<feature type="transmembrane region" description="Helical" evidence="7">
    <location>
        <begin position="363"/>
        <end position="394"/>
    </location>
</feature>
<reference evidence="8 9" key="1">
    <citation type="submission" date="2019-07" db="EMBL/GenBank/DDBJ databases">
        <title>Gramella aestuarii sp. nov., isolated from a tidal flat, and emended description of Gramella echinicola.</title>
        <authorList>
            <person name="Liu L."/>
        </authorList>
    </citation>
    <scope>NUCLEOTIDE SEQUENCE [LARGE SCALE GENOMIC DNA]</scope>
    <source>
        <strain evidence="8 9">BS12</strain>
    </source>
</reference>
<comment type="similarity">
    <text evidence="2">Belongs to the polysaccharide synthase family.</text>
</comment>
<dbReference type="Pfam" id="PF13440">
    <property type="entry name" value="Polysacc_synt_3"/>
    <property type="match status" value="1"/>
</dbReference>
<dbReference type="PANTHER" id="PTHR30250">
    <property type="entry name" value="PST FAMILY PREDICTED COLANIC ACID TRANSPORTER"/>
    <property type="match status" value="1"/>
</dbReference>
<dbReference type="Proteomes" id="UP000460416">
    <property type="component" value="Unassembled WGS sequence"/>
</dbReference>
<dbReference type="CDD" id="cd13127">
    <property type="entry name" value="MATE_tuaB_like"/>
    <property type="match status" value="1"/>
</dbReference>
<dbReference type="AlphaFoldDB" id="A0A7M3SWV0"/>
<feature type="transmembrane region" description="Helical" evidence="7">
    <location>
        <begin position="79"/>
        <end position="98"/>
    </location>
</feature>
<gene>
    <name evidence="8" type="ORF">FLP08_00700</name>
</gene>
<feature type="transmembrane region" description="Helical" evidence="7">
    <location>
        <begin position="443"/>
        <end position="464"/>
    </location>
</feature>
<keyword evidence="9" id="KW-1185">Reference proteome</keyword>
<keyword evidence="4 7" id="KW-0812">Transmembrane</keyword>
<sequence>MSLRKLATTGMVWTFAEQFGNQIVGFVISVILARILLPEQFGLIGMIAVFVAIGNALLNSGLNKSLIRGKDLESDDFSSVFYFNVFASVLVYLLMYVAAPFISKFFGQPILINIVRLYCLTFIISGFSTVQSARFTKNMNFKIQTLITIPSAIIGGVTGITLALLGYGVWSLVWSSLVTSLMNAVQLWLYSSWYPTSGFNLEKFKKHFHYGYKLTISELLDRIFQNAFLIAIGKYFSAAQVGFYTRAETMNQLPVKNLSRALDKVTFPLFVKIENEEKHLKSAYKRIMCTVVFVVTPVMISLGILAEPIFRFLFTEKWLPAVPYFQVLCVTGILYPLHSYNLSVINVKGRSDLFLKLEVAKKILILLVLVVTLPFGIMALLYGQVFISILAFFINSHYSGRFLNYPAIKQLLDITPILILAAFCGVILFMVDDYFKNLGMNDFFRIFLGVMAIVSSYLLTARLFKFDSLFEIKKLITNR</sequence>
<evidence type="ECO:0000256" key="4">
    <source>
        <dbReference type="ARBA" id="ARBA00022692"/>
    </source>
</evidence>
<accession>A0A7M3SWV0</accession>
<evidence type="ECO:0000256" key="7">
    <source>
        <dbReference type="SAM" id="Phobius"/>
    </source>
</evidence>
<evidence type="ECO:0000256" key="1">
    <source>
        <dbReference type="ARBA" id="ARBA00004651"/>
    </source>
</evidence>
<feature type="transmembrane region" description="Helical" evidence="7">
    <location>
        <begin position="414"/>
        <end position="431"/>
    </location>
</feature>
<dbReference type="GO" id="GO:0005886">
    <property type="term" value="C:plasma membrane"/>
    <property type="evidence" value="ECO:0007669"/>
    <property type="project" value="UniProtKB-SubCell"/>
</dbReference>
<dbReference type="PANTHER" id="PTHR30250:SF10">
    <property type="entry name" value="LIPOPOLYSACCHARIDE BIOSYNTHESIS PROTEIN WZXC"/>
    <property type="match status" value="1"/>
</dbReference>
<evidence type="ECO:0000256" key="5">
    <source>
        <dbReference type="ARBA" id="ARBA00022989"/>
    </source>
</evidence>
<dbReference type="EMBL" id="VJVW01000001">
    <property type="protein sequence ID" value="MUP41081.1"/>
    <property type="molecule type" value="Genomic_DNA"/>
</dbReference>
<feature type="transmembrane region" description="Helical" evidence="7">
    <location>
        <begin position="12"/>
        <end position="35"/>
    </location>
</feature>
<protein>
    <submittedName>
        <fullName evidence="8">Lipopolysaccharide biosynthesis protein</fullName>
    </submittedName>
</protein>